<dbReference type="RefSeq" id="WP_189409728.1">
    <property type="nucleotide sequence ID" value="NZ_BMYJ01000001.1"/>
</dbReference>
<reference evidence="1" key="1">
    <citation type="journal article" date="2014" name="Int. J. Syst. Evol. Microbiol.">
        <title>Complete genome sequence of Corynebacterium casei LMG S-19264T (=DSM 44701T), isolated from a smear-ripened cheese.</title>
        <authorList>
            <consortium name="US DOE Joint Genome Institute (JGI-PGF)"/>
            <person name="Walter F."/>
            <person name="Albersmeier A."/>
            <person name="Kalinowski J."/>
            <person name="Ruckert C."/>
        </authorList>
    </citation>
    <scope>NUCLEOTIDE SEQUENCE</scope>
    <source>
        <strain evidence="1">KCTC 23310</strain>
    </source>
</reference>
<name>A0A918WHT6_9RHOB</name>
<evidence type="ECO:0000313" key="1">
    <source>
        <dbReference type="EMBL" id="GHC45138.1"/>
    </source>
</evidence>
<dbReference type="AlphaFoldDB" id="A0A918WHT6"/>
<comment type="caution">
    <text evidence="1">The sequence shown here is derived from an EMBL/GenBank/DDBJ whole genome shotgun (WGS) entry which is preliminary data.</text>
</comment>
<dbReference type="InterPro" id="IPR024787">
    <property type="entry name" value="EcsC"/>
</dbReference>
<organism evidence="1 2">
    <name type="scientific">Neogemmobacter tilapiae</name>
    <dbReference type="NCBI Taxonomy" id="875041"/>
    <lineage>
        <taxon>Bacteria</taxon>
        <taxon>Pseudomonadati</taxon>
        <taxon>Pseudomonadota</taxon>
        <taxon>Alphaproteobacteria</taxon>
        <taxon>Rhodobacterales</taxon>
        <taxon>Paracoccaceae</taxon>
        <taxon>Neogemmobacter</taxon>
    </lineage>
</organism>
<accession>A0A918WHT6</accession>
<dbReference type="EMBL" id="BMYJ01000001">
    <property type="protein sequence ID" value="GHC45138.1"/>
    <property type="molecule type" value="Genomic_DNA"/>
</dbReference>
<protein>
    <recommendedName>
        <fullName evidence="3">Staphylolytic protease PREPROENZYME LASA</fullName>
    </recommendedName>
</protein>
<dbReference type="Proteomes" id="UP000638981">
    <property type="component" value="Unassembled WGS sequence"/>
</dbReference>
<gene>
    <name evidence="1" type="ORF">GCM10007315_03100</name>
</gene>
<dbReference type="Pfam" id="PF12787">
    <property type="entry name" value="EcsC"/>
    <property type="match status" value="1"/>
</dbReference>
<dbReference type="PANTHER" id="PTHR41260">
    <property type="entry name" value="PROTEIN ECSC"/>
    <property type="match status" value="1"/>
</dbReference>
<evidence type="ECO:0000313" key="2">
    <source>
        <dbReference type="Proteomes" id="UP000638981"/>
    </source>
</evidence>
<dbReference type="PANTHER" id="PTHR41260:SF1">
    <property type="entry name" value="PROTEIN ECSC"/>
    <property type="match status" value="1"/>
</dbReference>
<evidence type="ECO:0008006" key="3">
    <source>
        <dbReference type="Google" id="ProtNLM"/>
    </source>
</evidence>
<proteinExistence type="predicted"/>
<reference evidence="1" key="2">
    <citation type="submission" date="2020-09" db="EMBL/GenBank/DDBJ databases">
        <authorList>
            <person name="Sun Q."/>
            <person name="Kim S."/>
        </authorList>
    </citation>
    <scope>NUCLEOTIDE SEQUENCE</scope>
    <source>
        <strain evidence="1">KCTC 23310</strain>
    </source>
</reference>
<sequence length="255" mass="26588">MDQTHLALPAHHYDPALEIEGLAQRYRRANGPMMRLVGRMGNAVEKQLAVLPEGARKQVETLVAGALEQAHRVASAGRHAPNLGPKAAPALAALSGAIGGAGGWVTALPEIPVSVTLILHAIRRAAEAQGFDPDDPAIRAECLRVFSAGSPLAADDGVNSAYLGARLALSGGTVQNIIAAVTPRLAAAFGQKLAAQAVPVIGAVTGAALNTAFLNYYRELAHIRFALLRLAEQHGAERVLQDFQRATGTLSISKA</sequence>
<keyword evidence="2" id="KW-1185">Reference proteome</keyword>